<dbReference type="EMBL" id="QZAF01000004">
    <property type="protein sequence ID" value="THV77502.1"/>
    <property type="molecule type" value="Genomic_DNA"/>
</dbReference>
<evidence type="ECO:0000313" key="4">
    <source>
        <dbReference type="Proteomes" id="UP000304951"/>
    </source>
</evidence>
<evidence type="ECO:0000313" key="2">
    <source>
        <dbReference type="EMBL" id="THV77502.1"/>
    </source>
</evidence>
<protein>
    <submittedName>
        <fullName evidence="2">Uncharacterized protein</fullName>
    </submittedName>
</protein>
<sequence length="332" mass="33906">MSRDNPPLFLSSLSSHARSFFRRPHTPTPITMRPSTFVAGLAAVAAPAFAQNASICDKYTTALLKENTGANQLTLLTLLVNTVVIGNYTKPNMNAVPGILAKGTYNGTEVNLLPYFNGGLASSNRGGSSGVSINFLDDGGAVPLTMNMPSNGTSSNQYKLMTHLYQYFGALLGCSATGFPSYAGFGSQAAVHRFMDLSAAEVGYFIQQVALAATSFGVTADDVAVVGKALNTIFNVRCAPPTTVIPAQGAQLQSICQDETCLLAPMATCAAYPATMKPAKSNSTMAGSTASSNSTMGGSAAPTSSKPASYSGAAAKVGAGAAGLLAAAVLAL</sequence>
<dbReference type="EMBL" id="QZBM01000002">
    <property type="protein sequence ID" value="THZ33061.1"/>
    <property type="molecule type" value="Genomic_DNA"/>
</dbReference>
<dbReference type="Proteomes" id="UP000304951">
    <property type="component" value="Unassembled WGS sequence"/>
</dbReference>
<gene>
    <name evidence="3" type="ORF">D6C91_00124</name>
    <name evidence="2" type="ORF">D6D28_00266</name>
</gene>
<evidence type="ECO:0000313" key="5">
    <source>
        <dbReference type="Proteomes" id="UP000308005"/>
    </source>
</evidence>
<organism evidence="2 4">
    <name type="scientific">Aureobasidium pullulans</name>
    <name type="common">Black yeast</name>
    <name type="synonym">Pullularia pullulans</name>
    <dbReference type="NCBI Taxonomy" id="5580"/>
    <lineage>
        <taxon>Eukaryota</taxon>
        <taxon>Fungi</taxon>
        <taxon>Dikarya</taxon>
        <taxon>Ascomycota</taxon>
        <taxon>Pezizomycotina</taxon>
        <taxon>Dothideomycetes</taxon>
        <taxon>Dothideomycetidae</taxon>
        <taxon>Dothideales</taxon>
        <taxon>Saccotheciaceae</taxon>
        <taxon>Aureobasidium</taxon>
    </lineage>
</organism>
<accession>A0A4S8T1C6</accession>
<proteinExistence type="predicted"/>
<dbReference type="AlphaFoldDB" id="A0A4S8T1C6"/>
<comment type="caution">
    <text evidence="2">The sequence shown here is derived from an EMBL/GenBank/DDBJ whole genome shotgun (WGS) entry which is preliminary data.</text>
</comment>
<evidence type="ECO:0000256" key="1">
    <source>
        <dbReference type="SAM" id="MobiDB-lite"/>
    </source>
</evidence>
<feature type="region of interest" description="Disordered" evidence="1">
    <location>
        <begin position="278"/>
        <end position="302"/>
    </location>
</feature>
<name>A0A4S8T1C6_AURPU</name>
<dbReference type="Proteomes" id="UP000308005">
    <property type="component" value="Unassembled WGS sequence"/>
</dbReference>
<reference evidence="4 5" key="1">
    <citation type="submission" date="2018-10" db="EMBL/GenBank/DDBJ databases">
        <title>Fifty Aureobasidium pullulans genomes reveal a recombining polyextremotolerant generalist.</title>
        <authorList>
            <person name="Gostincar C."/>
            <person name="Turk M."/>
            <person name="Zajc J."/>
            <person name="Gunde-Cimerman N."/>
        </authorList>
    </citation>
    <scope>NUCLEOTIDE SEQUENCE [LARGE SCALE GENOMIC DNA]</scope>
    <source>
        <strain evidence="2 4">EXF-11900</strain>
        <strain evidence="3 5">EXF-3863</strain>
    </source>
</reference>
<evidence type="ECO:0000313" key="3">
    <source>
        <dbReference type="EMBL" id="THZ33061.1"/>
    </source>
</evidence>
<feature type="compositionally biased region" description="Polar residues" evidence="1">
    <location>
        <begin position="280"/>
        <end position="302"/>
    </location>
</feature>